<evidence type="ECO:0000313" key="1">
    <source>
        <dbReference type="EMBL" id="EDS28482.1"/>
    </source>
</evidence>
<keyword evidence="3" id="KW-1185">Reference proteome</keyword>
<dbReference type="EnsemblMetazoa" id="CPIJ006662-RA">
    <property type="protein sequence ID" value="CPIJ006662-PA"/>
    <property type="gene ID" value="CPIJ006662"/>
</dbReference>
<proteinExistence type="predicted"/>
<evidence type="ECO:0000313" key="3">
    <source>
        <dbReference type="Proteomes" id="UP000002320"/>
    </source>
</evidence>
<dbReference type="VEuPathDB" id="VectorBase:CPIJ006662"/>
<dbReference type="HOGENOM" id="CLU_706476_0_0_1"/>
<name>B0WIH6_CULQU</name>
<evidence type="ECO:0000313" key="2">
    <source>
        <dbReference type="EnsemblMetazoa" id="CPIJ006662-PA"/>
    </source>
</evidence>
<dbReference type="Proteomes" id="UP000002320">
    <property type="component" value="Unassembled WGS sequence"/>
</dbReference>
<reference evidence="2" key="2">
    <citation type="submission" date="2021-02" db="UniProtKB">
        <authorList>
            <consortium name="EnsemblMetazoa"/>
        </authorList>
    </citation>
    <scope>IDENTIFICATION</scope>
    <source>
        <strain evidence="2">JHB</strain>
    </source>
</reference>
<dbReference type="InParanoid" id="B0WIH6"/>
<sequence>MVYSDGFEINNPLGSKAGKQALNGYYLSFPALPRHVVGLIENTFLVMFGYSAIEKSLSNEEILAPLIEEIIGLERDGMEFQIDGKPTKIFFLFGGLRGDNLGLNKILDYSSSFVANYPCRTCLMHLDTMRTSVRDDPTLYRNEDNYNECLQKEFSASGVHCDSVFNSIPNFHITELKNVDAMHDFYEGYVHDALTACFLKFIEDGHITIEQLNHRIKCYDYEYNDRRNKPEPIATEHIRARKLKTSSGQMKTLVENIALMIGDIIPNTREWEFLLDNAAAVEEIITARKQFLHARNTPKQKFYLQPTVMAVGPDDCPTFMVVFDNIKYRFRNVVEAIGAVIAITFVLNLNYNADAVPAWSFVQEHLFEIASKKKCPVVEEAARILMPWKDV</sequence>
<organism>
    <name type="scientific">Culex quinquefasciatus</name>
    <name type="common">Southern house mosquito</name>
    <name type="synonym">Culex pungens</name>
    <dbReference type="NCBI Taxonomy" id="7176"/>
    <lineage>
        <taxon>Eukaryota</taxon>
        <taxon>Metazoa</taxon>
        <taxon>Ecdysozoa</taxon>
        <taxon>Arthropoda</taxon>
        <taxon>Hexapoda</taxon>
        <taxon>Insecta</taxon>
        <taxon>Pterygota</taxon>
        <taxon>Neoptera</taxon>
        <taxon>Endopterygota</taxon>
        <taxon>Diptera</taxon>
        <taxon>Nematocera</taxon>
        <taxon>Culicoidea</taxon>
        <taxon>Culicidae</taxon>
        <taxon>Culicinae</taxon>
        <taxon>Culicini</taxon>
        <taxon>Culex</taxon>
        <taxon>Culex</taxon>
    </lineage>
</organism>
<dbReference type="eggNOG" id="ENOG502RZ1Z">
    <property type="taxonomic scope" value="Eukaryota"/>
</dbReference>
<dbReference type="OrthoDB" id="8067731at2759"/>
<protein>
    <submittedName>
        <fullName evidence="1 2">Uncharacterized protein</fullName>
    </submittedName>
</protein>
<gene>
    <name evidence="2" type="primary">6038791</name>
    <name evidence="1" type="ORF">CpipJ_CPIJ006662</name>
</gene>
<dbReference type="AlphaFoldDB" id="B0WIH6"/>
<dbReference type="KEGG" id="cqu:CpipJ_CPIJ006662"/>
<dbReference type="STRING" id="7176.B0WIH6"/>
<dbReference type="OMA" id="ASEMICL"/>
<dbReference type="VEuPathDB" id="VectorBase:CQUJHB001968"/>
<accession>B0WIH6</accession>
<dbReference type="EMBL" id="DS231948">
    <property type="protein sequence ID" value="EDS28482.1"/>
    <property type="molecule type" value="Genomic_DNA"/>
</dbReference>
<reference evidence="1" key="1">
    <citation type="submission" date="2007-03" db="EMBL/GenBank/DDBJ databases">
        <title>Annotation of Culex pipiens quinquefasciatus.</title>
        <authorList>
            <consortium name="The Broad Institute Genome Sequencing Platform"/>
            <person name="Atkinson P.W."/>
            <person name="Hemingway J."/>
            <person name="Christensen B.M."/>
            <person name="Higgs S."/>
            <person name="Kodira C."/>
            <person name="Hannick L."/>
            <person name="Megy K."/>
            <person name="O'Leary S."/>
            <person name="Pearson M."/>
            <person name="Haas B.J."/>
            <person name="Mauceli E."/>
            <person name="Wortman J.R."/>
            <person name="Lee N.H."/>
            <person name="Guigo R."/>
            <person name="Stanke M."/>
            <person name="Alvarado L."/>
            <person name="Amedeo P."/>
            <person name="Antoine C.H."/>
            <person name="Arensburger P."/>
            <person name="Bidwell S.L."/>
            <person name="Crawford M."/>
            <person name="Camaro F."/>
            <person name="Devon K."/>
            <person name="Engels R."/>
            <person name="Hammond M."/>
            <person name="Howarth C."/>
            <person name="Koehrsen M."/>
            <person name="Lawson D."/>
            <person name="Montgomery P."/>
            <person name="Nene V."/>
            <person name="Nusbaum C."/>
            <person name="Puiu D."/>
            <person name="Romero-Severson J."/>
            <person name="Severson D.W."/>
            <person name="Shumway M."/>
            <person name="Sisk P."/>
            <person name="Stolte C."/>
            <person name="Zeng Q."/>
            <person name="Eisenstadt E."/>
            <person name="Fraser-Liggett C."/>
            <person name="Strausberg R."/>
            <person name="Galagan J."/>
            <person name="Birren B."/>
            <person name="Collins F.H."/>
        </authorList>
    </citation>
    <scope>NUCLEOTIDE SEQUENCE [LARGE SCALE GENOMIC DNA]</scope>
    <source>
        <strain evidence="1">JHB</strain>
    </source>
</reference>